<comment type="caution">
    <text evidence="1">The sequence shown here is derived from an EMBL/GenBank/DDBJ whole genome shotgun (WGS) entry which is preliminary data.</text>
</comment>
<dbReference type="Proteomes" id="UP001345963">
    <property type="component" value="Unassembled WGS sequence"/>
</dbReference>
<gene>
    <name evidence="1" type="ORF">ATANTOWER_031747</name>
</gene>
<evidence type="ECO:0000313" key="1">
    <source>
        <dbReference type="EMBL" id="MED6245122.1"/>
    </source>
</evidence>
<keyword evidence="2" id="KW-1185">Reference proteome</keyword>
<organism evidence="1 2">
    <name type="scientific">Ataeniobius toweri</name>
    <dbReference type="NCBI Taxonomy" id="208326"/>
    <lineage>
        <taxon>Eukaryota</taxon>
        <taxon>Metazoa</taxon>
        <taxon>Chordata</taxon>
        <taxon>Craniata</taxon>
        <taxon>Vertebrata</taxon>
        <taxon>Euteleostomi</taxon>
        <taxon>Actinopterygii</taxon>
        <taxon>Neopterygii</taxon>
        <taxon>Teleostei</taxon>
        <taxon>Neoteleostei</taxon>
        <taxon>Acanthomorphata</taxon>
        <taxon>Ovalentaria</taxon>
        <taxon>Atherinomorphae</taxon>
        <taxon>Cyprinodontiformes</taxon>
        <taxon>Goodeidae</taxon>
        <taxon>Ataeniobius</taxon>
    </lineage>
</organism>
<evidence type="ECO:0000313" key="2">
    <source>
        <dbReference type="Proteomes" id="UP001345963"/>
    </source>
</evidence>
<accession>A0ABU7B3P0</accession>
<protein>
    <submittedName>
        <fullName evidence="1">Uncharacterized protein</fullName>
    </submittedName>
</protein>
<name>A0ABU7B3P0_9TELE</name>
<dbReference type="EMBL" id="JAHUTI010040242">
    <property type="protein sequence ID" value="MED6245122.1"/>
    <property type="molecule type" value="Genomic_DNA"/>
</dbReference>
<sequence length="80" mass="9149">MIACQRTRRWVLPHSSERQKRRTGCKSWGSFFCVDTVIYYQRDRALKCFQNAVELQISANTSPASLKVLLSPSRANGATR</sequence>
<proteinExistence type="predicted"/>
<reference evidence="1 2" key="1">
    <citation type="submission" date="2021-07" db="EMBL/GenBank/DDBJ databases">
        <authorList>
            <person name="Palmer J.M."/>
        </authorList>
    </citation>
    <scope>NUCLEOTIDE SEQUENCE [LARGE SCALE GENOMIC DNA]</scope>
    <source>
        <strain evidence="1 2">AT_MEX2019</strain>
        <tissue evidence="1">Muscle</tissue>
    </source>
</reference>